<accession>A0A813NVR5</accession>
<keyword evidence="7 11" id="KW-0472">Membrane</keyword>
<evidence type="ECO:0000313" key="14">
    <source>
        <dbReference type="Proteomes" id="UP000663829"/>
    </source>
</evidence>
<dbReference type="Proteomes" id="UP000681722">
    <property type="component" value="Unassembled WGS sequence"/>
</dbReference>
<evidence type="ECO:0000313" key="13">
    <source>
        <dbReference type="EMBL" id="CAF3517714.1"/>
    </source>
</evidence>
<keyword evidence="8" id="KW-1071">Ligand-gated ion channel</keyword>
<evidence type="ECO:0000313" key="12">
    <source>
        <dbReference type="EMBL" id="CAF0739564.1"/>
    </source>
</evidence>
<feature type="compositionally biased region" description="Polar residues" evidence="10">
    <location>
        <begin position="504"/>
        <end position="530"/>
    </location>
</feature>
<evidence type="ECO:0000256" key="10">
    <source>
        <dbReference type="SAM" id="MobiDB-lite"/>
    </source>
</evidence>
<dbReference type="InterPro" id="IPR059116">
    <property type="entry name" value="P2X_receptor"/>
</dbReference>
<dbReference type="Gene3D" id="2.60.490.10">
    <property type="entry name" value="atp-gated p2x4 ion channel domain"/>
    <property type="match status" value="1"/>
</dbReference>
<dbReference type="PRINTS" id="PR01307">
    <property type="entry name" value="P2XRECEPTOR"/>
</dbReference>
<dbReference type="PANTHER" id="PTHR10125:SF31">
    <property type="entry name" value="P2X RECEPTOR E"/>
    <property type="match status" value="1"/>
</dbReference>
<dbReference type="Pfam" id="PF00864">
    <property type="entry name" value="P2X_receptor"/>
    <property type="match status" value="1"/>
</dbReference>
<dbReference type="InterPro" id="IPR001429">
    <property type="entry name" value="P2X_purnocptor"/>
</dbReference>
<dbReference type="GO" id="GO:0005886">
    <property type="term" value="C:plasma membrane"/>
    <property type="evidence" value="ECO:0007669"/>
    <property type="project" value="InterPro"/>
</dbReference>
<proteinExistence type="inferred from homology"/>
<comment type="caution">
    <text evidence="12">The sequence shown here is derived from an EMBL/GenBank/DDBJ whole genome shotgun (WGS) entry which is preliminary data.</text>
</comment>
<gene>
    <name evidence="12" type="ORF">GPM918_LOCUS180</name>
    <name evidence="13" type="ORF">SRO942_LOCUS181</name>
</gene>
<dbReference type="GO" id="GO:0098794">
    <property type="term" value="C:postsynapse"/>
    <property type="evidence" value="ECO:0007669"/>
    <property type="project" value="GOC"/>
</dbReference>
<keyword evidence="6" id="KW-0406">Ion transport</keyword>
<dbReference type="EMBL" id="CAJOBC010000013">
    <property type="protein sequence ID" value="CAF3517714.1"/>
    <property type="molecule type" value="Genomic_DNA"/>
</dbReference>
<keyword evidence="4 11" id="KW-0812">Transmembrane</keyword>
<organism evidence="12 14">
    <name type="scientific">Didymodactylos carnosus</name>
    <dbReference type="NCBI Taxonomy" id="1234261"/>
    <lineage>
        <taxon>Eukaryota</taxon>
        <taxon>Metazoa</taxon>
        <taxon>Spiralia</taxon>
        <taxon>Gnathifera</taxon>
        <taxon>Rotifera</taxon>
        <taxon>Eurotatoria</taxon>
        <taxon>Bdelloidea</taxon>
        <taxon>Philodinida</taxon>
        <taxon>Philodinidae</taxon>
        <taxon>Didymodactylos</taxon>
    </lineage>
</organism>
<feature type="transmembrane region" description="Helical" evidence="11">
    <location>
        <begin position="34"/>
        <end position="55"/>
    </location>
</feature>
<evidence type="ECO:0000256" key="3">
    <source>
        <dbReference type="ARBA" id="ARBA00022448"/>
    </source>
</evidence>
<dbReference type="InterPro" id="IPR002994">
    <property type="entry name" value="Surf1/Shy1"/>
</dbReference>
<dbReference type="EMBL" id="CAJNOQ010000013">
    <property type="protein sequence ID" value="CAF0739564.1"/>
    <property type="molecule type" value="Genomic_DNA"/>
</dbReference>
<dbReference type="Proteomes" id="UP000663829">
    <property type="component" value="Unassembled WGS sequence"/>
</dbReference>
<dbReference type="CDD" id="cd06662">
    <property type="entry name" value="SURF1"/>
    <property type="match status" value="1"/>
</dbReference>
<evidence type="ECO:0000256" key="2">
    <source>
        <dbReference type="ARBA" id="ARBA00009848"/>
    </source>
</evidence>
<keyword evidence="14" id="KW-1185">Reference proteome</keyword>
<feature type="region of interest" description="Disordered" evidence="10">
    <location>
        <begin position="498"/>
        <end position="532"/>
    </location>
</feature>
<evidence type="ECO:0000256" key="6">
    <source>
        <dbReference type="ARBA" id="ARBA00023065"/>
    </source>
</evidence>
<dbReference type="GO" id="GO:0070588">
    <property type="term" value="P:calcium ion transmembrane transport"/>
    <property type="evidence" value="ECO:0007669"/>
    <property type="project" value="TreeGrafter"/>
</dbReference>
<dbReference type="AlphaFoldDB" id="A0A813NVR5"/>
<dbReference type="GO" id="GO:0033198">
    <property type="term" value="P:response to ATP"/>
    <property type="evidence" value="ECO:0007669"/>
    <property type="project" value="InterPro"/>
</dbReference>
<evidence type="ECO:0008006" key="15">
    <source>
        <dbReference type="Google" id="ProtNLM"/>
    </source>
</evidence>
<evidence type="ECO:0000256" key="8">
    <source>
        <dbReference type="ARBA" id="ARBA00023286"/>
    </source>
</evidence>
<dbReference type="PROSITE" id="PS50895">
    <property type="entry name" value="SURF1"/>
    <property type="match status" value="1"/>
</dbReference>
<reference evidence="12" key="1">
    <citation type="submission" date="2021-02" db="EMBL/GenBank/DDBJ databases">
        <authorList>
            <person name="Nowell W R."/>
        </authorList>
    </citation>
    <scope>NUCLEOTIDE SEQUENCE</scope>
</reference>
<evidence type="ECO:0000256" key="9">
    <source>
        <dbReference type="ARBA" id="ARBA00023303"/>
    </source>
</evidence>
<evidence type="ECO:0000256" key="5">
    <source>
        <dbReference type="ARBA" id="ARBA00022989"/>
    </source>
</evidence>
<dbReference type="GO" id="GO:0012505">
    <property type="term" value="C:endomembrane system"/>
    <property type="evidence" value="ECO:0007669"/>
    <property type="project" value="UniProtKB-SubCell"/>
</dbReference>
<dbReference type="Pfam" id="PF02104">
    <property type="entry name" value="SURF1"/>
    <property type="match status" value="1"/>
</dbReference>
<dbReference type="OrthoDB" id="10040024at2759"/>
<keyword evidence="3" id="KW-0813">Transport</keyword>
<dbReference type="GO" id="GO:0001614">
    <property type="term" value="F:purinergic nucleotide receptor activity"/>
    <property type="evidence" value="ECO:0007669"/>
    <property type="project" value="InterPro"/>
</dbReference>
<evidence type="ECO:0000256" key="11">
    <source>
        <dbReference type="SAM" id="Phobius"/>
    </source>
</evidence>
<comment type="subcellular location">
    <subcellularLocation>
        <location evidence="1">Endomembrane system</location>
    </subcellularLocation>
</comment>
<dbReference type="GO" id="GO:0004931">
    <property type="term" value="F:extracellularly ATP-gated monoatomic cation channel activity"/>
    <property type="evidence" value="ECO:0007669"/>
    <property type="project" value="InterPro"/>
</dbReference>
<keyword evidence="5 11" id="KW-1133">Transmembrane helix</keyword>
<feature type="transmembrane region" description="Helical" evidence="11">
    <location>
        <begin position="422"/>
        <end position="440"/>
    </location>
</feature>
<feature type="transmembrane region" description="Helical" evidence="11">
    <location>
        <begin position="353"/>
        <end position="376"/>
    </location>
</feature>
<dbReference type="InterPro" id="IPR027309">
    <property type="entry name" value="P2X_extracellular_dom_sf"/>
</dbReference>
<evidence type="ECO:0000256" key="1">
    <source>
        <dbReference type="ARBA" id="ARBA00004308"/>
    </source>
</evidence>
<name>A0A813NVR5_9BILA</name>
<comment type="similarity">
    <text evidence="2">Belongs to the P2X receptor family.</text>
</comment>
<sequence length="885" mass="101549">MLGAKIKGGLFSCMSSVFLTYSTVKVVTVPNTLIAILNRIIQFIVVTYIAVYIVWYKKGYQESVIPNGISITKVKGLAQIGVNGSTRDNQFVRVWDTAEYEIPPLENSAFFIATRQIVTFDQVEGTCPSSLRSKAFCETNADCPKDKQSPTKFGYFTGNCVPSSEEPANKTCEINGWCPEEYSSSLYVLRDMLYNGEYQINESELNDFTVYIKSIVTFLRFNATLRNVKPETNFSCLFDFSTNPTCPIFEIGYIINYLSSKARYDVAPSLLKEGGLIEIEQKWLCNFDIAEKRCFPTYDFRLLQSGNDELSPGINYRYAYKYRVNSTDVRILIKAYGLRFIVTTTGQGGRFNIVNLFVAIGSGIGFMVIASIMHYISTFLYKSYLTCQPKVFVQCLHSTRRVFQTNQKFYLTKKNKSEKIDLTAIVLLVIPITTFGLGYWQINRRKWKINLIQTLNDRTHSEPLSLLDNLDRLQELEYYPIRVKGRYDHSREILIEPRSRLDNMNDNTNRSEIGSKQLNRPQSHSNSSGGAQVITPFKISNQNFSILVNRGYVSNDYRNPNTRLSGQIEDEHELIGLLRKTDSANMWLRNEPTKGSWRKRDVEVMSEHLNTEPIFLDAIKNPSLTNVAPIGGQTNVQLRNEHLQYIITCVSLDSTSIFSEKPANRTLFDVASMTTFLVRDSKFFMPSDRASLETDKPIIKNRSHTDCEILCHTSHTTTIDIQKSTQNYLSSTTQIPLTITTTTSHSSSLATLLTINKDQLSCRLLSISDDHIYTSICRCLFLLARLGDGLLLIKVTFFIKNYLPCWCQLNWCKQNNDRLNELNDEDCPPSDLIDKKTSNYRHRRRRSPRRYKIKIRFESLYIPHEQKLIWTIENDQQEKCPTGFQ</sequence>
<keyword evidence="9" id="KW-0407">Ion channel</keyword>
<dbReference type="Gene3D" id="1.10.287.940">
    <property type="entry name" value="atp-gated p2x4 ion channel"/>
    <property type="match status" value="1"/>
</dbReference>
<evidence type="ECO:0000256" key="7">
    <source>
        <dbReference type="ARBA" id="ARBA00023136"/>
    </source>
</evidence>
<protein>
    <recommendedName>
        <fullName evidence="15">ATP receptor</fullName>
    </recommendedName>
</protein>
<dbReference type="PANTHER" id="PTHR10125">
    <property type="entry name" value="P2X PURINOCEPTOR"/>
    <property type="match status" value="1"/>
</dbReference>
<evidence type="ECO:0000256" key="4">
    <source>
        <dbReference type="ARBA" id="ARBA00022692"/>
    </source>
</evidence>